<comment type="caution">
    <text evidence="22">The sequence shown here is derived from an EMBL/GenBank/DDBJ whole genome shotgun (WGS) entry which is preliminary data.</text>
</comment>
<dbReference type="InterPro" id="IPR018297">
    <property type="entry name" value="A/G_cyclase_CS"/>
</dbReference>
<evidence type="ECO:0000256" key="2">
    <source>
        <dbReference type="ARBA" id="ARBA00004236"/>
    </source>
</evidence>
<keyword evidence="6 19" id="KW-0812">Transmembrane</keyword>
<dbReference type="PROSITE" id="PS50011">
    <property type="entry name" value="PROTEIN_KINASE_DOM"/>
    <property type="match status" value="1"/>
</dbReference>
<evidence type="ECO:0000256" key="17">
    <source>
        <dbReference type="SAM" id="Coils"/>
    </source>
</evidence>
<dbReference type="Gene3D" id="1.10.510.10">
    <property type="entry name" value="Transferase(Phosphotransferase) domain 1"/>
    <property type="match status" value="2"/>
</dbReference>
<dbReference type="Pfam" id="PF01094">
    <property type="entry name" value="ANF_receptor"/>
    <property type="match status" value="1"/>
</dbReference>
<dbReference type="Gene3D" id="6.10.250.780">
    <property type="match status" value="1"/>
</dbReference>
<keyword evidence="11" id="KW-0675">Receptor</keyword>
<dbReference type="InterPro" id="IPR029787">
    <property type="entry name" value="Nucleotide_cyclase"/>
</dbReference>
<evidence type="ECO:0000256" key="15">
    <source>
        <dbReference type="RuleBase" id="RU000405"/>
    </source>
</evidence>
<dbReference type="InterPro" id="IPR001054">
    <property type="entry name" value="A/G_cyclase"/>
</dbReference>
<dbReference type="InterPro" id="IPR000719">
    <property type="entry name" value="Prot_kinase_dom"/>
</dbReference>
<feature type="transmembrane region" description="Helical" evidence="19">
    <location>
        <begin position="468"/>
        <end position="490"/>
    </location>
</feature>
<gene>
    <name evidence="22" type="ORF">niasHS_002854</name>
</gene>
<feature type="compositionally biased region" description="Basic and acidic residues" evidence="18">
    <location>
        <begin position="707"/>
        <end position="738"/>
    </location>
</feature>
<dbReference type="PANTHER" id="PTHR11920">
    <property type="entry name" value="GUANYLYL CYCLASE"/>
    <property type="match status" value="1"/>
</dbReference>
<dbReference type="Gene3D" id="3.40.50.2300">
    <property type="match status" value="2"/>
</dbReference>
<feature type="coiled-coil region" evidence="17">
    <location>
        <begin position="906"/>
        <end position="944"/>
    </location>
</feature>
<evidence type="ECO:0000256" key="8">
    <source>
        <dbReference type="ARBA" id="ARBA00022741"/>
    </source>
</evidence>
<evidence type="ECO:0000256" key="4">
    <source>
        <dbReference type="ARBA" id="ARBA00012202"/>
    </source>
</evidence>
<evidence type="ECO:0000256" key="19">
    <source>
        <dbReference type="SAM" id="Phobius"/>
    </source>
</evidence>
<evidence type="ECO:0000256" key="18">
    <source>
        <dbReference type="SAM" id="MobiDB-lite"/>
    </source>
</evidence>
<reference evidence="22 23" key="1">
    <citation type="submission" date="2024-10" db="EMBL/GenBank/DDBJ databases">
        <authorList>
            <person name="Kim D."/>
        </authorList>
    </citation>
    <scope>NUCLEOTIDE SEQUENCE [LARGE SCALE GENOMIC DNA]</scope>
    <source>
        <strain evidence="22">Taebaek</strain>
    </source>
</reference>
<dbReference type="PROSITE" id="PS00452">
    <property type="entry name" value="GUANYLATE_CYCLASE_1"/>
    <property type="match status" value="1"/>
</dbReference>
<dbReference type="SUPFAM" id="SSF55073">
    <property type="entry name" value="Nucleotide cyclase"/>
    <property type="match status" value="1"/>
</dbReference>
<dbReference type="InterPro" id="IPR028082">
    <property type="entry name" value="Peripla_BP_I"/>
</dbReference>
<evidence type="ECO:0000313" key="23">
    <source>
        <dbReference type="Proteomes" id="UP001620645"/>
    </source>
</evidence>
<evidence type="ECO:0000256" key="13">
    <source>
        <dbReference type="ARBA" id="ARBA00023239"/>
    </source>
</evidence>
<dbReference type="EMBL" id="JBICCN010000056">
    <property type="protein sequence ID" value="KAL3097138.1"/>
    <property type="molecule type" value="Genomic_DNA"/>
</dbReference>
<comment type="catalytic activity">
    <reaction evidence="1 16">
        <text>GTP = 3',5'-cyclic GMP + diphosphate</text>
        <dbReference type="Rhea" id="RHEA:13665"/>
        <dbReference type="ChEBI" id="CHEBI:33019"/>
        <dbReference type="ChEBI" id="CHEBI:37565"/>
        <dbReference type="ChEBI" id="CHEBI:57746"/>
        <dbReference type="EC" id="4.6.1.2"/>
    </reaction>
</comment>
<feature type="domain" description="Protein kinase" evidence="20">
    <location>
        <begin position="513"/>
        <end position="897"/>
    </location>
</feature>
<dbReference type="SUPFAM" id="SSF56112">
    <property type="entry name" value="Protein kinase-like (PK-like)"/>
    <property type="match status" value="1"/>
</dbReference>
<dbReference type="GO" id="GO:0000166">
    <property type="term" value="F:nucleotide binding"/>
    <property type="evidence" value="ECO:0007669"/>
    <property type="project" value="UniProtKB-KW"/>
</dbReference>
<dbReference type="FunFam" id="3.30.70.1230:FF:000050">
    <property type="entry name" value="Guanylate cyclase"/>
    <property type="match status" value="1"/>
</dbReference>
<dbReference type="CDD" id="cd07302">
    <property type="entry name" value="CHD"/>
    <property type="match status" value="1"/>
</dbReference>
<dbReference type="PROSITE" id="PS50125">
    <property type="entry name" value="GUANYLATE_CYCLASE_2"/>
    <property type="match status" value="1"/>
</dbReference>
<dbReference type="SMART" id="SM00220">
    <property type="entry name" value="S_TKc"/>
    <property type="match status" value="1"/>
</dbReference>
<evidence type="ECO:0000313" key="22">
    <source>
        <dbReference type="EMBL" id="KAL3097138.1"/>
    </source>
</evidence>
<keyword evidence="14 16" id="KW-0141">cGMP biosynthesis</keyword>
<evidence type="ECO:0000256" key="16">
    <source>
        <dbReference type="RuleBase" id="RU003431"/>
    </source>
</evidence>
<dbReference type="PANTHER" id="PTHR11920:SF503">
    <property type="entry name" value="RECEPTOR-TYPE GUANYLATE CYCLASE GCY-9"/>
    <property type="match status" value="1"/>
</dbReference>
<comment type="similarity">
    <text evidence="15">Belongs to the adenylyl cyclase class-4/guanylyl cyclase family.</text>
</comment>
<keyword evidence="10 19" id="KW-0472">Membrane</keyword>
<evidence type="ECO:0000259" key="21">
    <source>
        <dbReference type="PROSITE" id="PS50125"/>
    </source>
</evidence>
<dbReference type="AlphaFoldDB" id="A0ABD2K2T0"/>
<evidence type="ECO:0000256" key="9">
    <source>
        <dbReference type="ARBA" id="ARBA00022989"/>
    </source>
</evidence>
<sequence length="1154" mass="132014">MIFRRRRLWHPSPVLFDPFFLLRFAVVAMLLLFTPSVVPNIVRIAHLQPNNPAIMHEPQVLKMCSSDLKEKKILPDAISLEVITMESCNRFSGVEHAAYLHYLRNSSVYFGPGCNNEMLVIGRLVSRWNVPIIAHLSGDDALSDRTVFDTLGSVALTSATEMARATMTFLQLYGWKQVGLVKASVNFDRLSLHSLKGYLKDAQIEVNVEIELDPFMTPDEIIATGKLKQLRNRARIIIVEMGLDLHTSRSFMVAIYRSQMKNPAEYVYIIPWLAHMHDHYPWEASNIDKLETRVAFDDTIVITAHGYDKKFIEEFELGFSKVTGVISSHYATLSYMSLYDALFLYGLALRDGYDETKNESIYVDGGFLWRKMTARQFIGATGQVLMNNKAVRVPSYATYLTKNGTMRIVVELEARLGDKLKCAVSDNDCSEHVAHEVSSHYWVSYDGQLPSDMPKCGFDGNLCDYSTLYILLGVLLFFAIIGPLGYLFYIKEKERMLYDMTWRIPREQVKLLEKALRSRSSGSFGKSMTSATDSVSVGSETANSRLSAKQAMANGVRCAYKRFQQTRNISFNKEELSHLKELKMMEYENLNKFYGISFNQQNELIVLWLLCQRGSLEDVVYNDELKISRNFQVSFAKDVVKGLYFLHTSPIKYHGFLCLQNCLVDSNWNVKLTNFVTEQIIGDKLRHNELKYMTESRLKSHKKAKKVVKDDEKKTAGGRRDDKEEREKDKDREKDREREKRRRTRDKERSGADSTEDSRSATDEELEQSKKIYEKSHLKKYIQQAPEIIREFISTKHLPPGSPASDMYSLGMVLYQILFKLEPFYERNMQPKKIMERIALANEDDQIIRPTFPKQQVSAIEEAYNFQLLSALEACWLEIPEMRPNIKRMKTMVNSNLKSTGSGSLVDQMMKMMEDYTTNLEQLVKERTQLLEEAQQQADRLLKNMLPQSIAEDLKAGRPVLPQYYSNSTVLFSDIRGFTRIASTSTPIQVVSFLNDLFSGFDAVIAKHDAYKVETIGDAYMIVSGVPRENGNAHVQHIAEIALKMRMFVTNFKLAHKPEEIMMVRIGFHSGPVAAGVVGLAAPRYCLFGDTVNMASRMESTGMANKIQISENSYNLLKCFYIQFVVVERGKVEIKGKGECTTYFLEGRESRRGL</sequence>
<dbReference type="GO" id="GO:0005886">
    <property type="term" value="C:plasma membrane"/>
    <property type="evidence" value="ECO:0007669"/>
    <property type="project" value="UniProtKB-SubCell"/>
</dbReference>
<dbReference type="InterPro" id="IPR001245">
    <property type="entry name" value="Ser-Thr/Tyr_kinase_cat_dom"/>
</dbReference>
<proteinExistence type="inferred from homology"/>
<name>A0ABD2K2T0_HETSC</name>
<keyword evidence="7" id="KW-0732">Signal</keyword>
<dbReference type="SMART" id="SM00044">
    <property type="entry name" value="CYCc"/>
    <property type="match status" value="1"/>
</dbReference>
<protein>
    <recommendedName>
        <fullName evidence="4 16">Guanylate cyclase</fullName>
        <ecNumber evidence="4 16">4.6.1.2</ecNumber>
    </recommendedName>
</protein>
<dbReference type="Gene3D" id="3.30.70.1230">
    <property type="entry name" value="Nucleotide cyclase"/>
    <property type="match status" value="1"/>
</dbReference>
<evidence type="ECO:0000256" key="1">
    <source>
        <dbReference type="ARBA" id="ARBA00001436"/>
    </source>
</evidence>
<keyword evidence="9 19" id="KW-1133">Transmembrane helix</keyword>
<keyword evidence="23" id="KW-1185">Reference proteome</keyword>
<evidence type="ECO:0000256" key="11">
    <source>
        <dbReference type="ARBA" id="ARBA00023170"/>
    </source>
</evidence>
<keyword evidence="5" id="KW-1003">Cell membrane</keyword>
<feature type="domain" description="Guanylate cyclase" evidence="21">
    <location>
        <begin position="969"/>
        <end position="1099"/>
    </location>
</feature>
<keyword evidence="13 15" id="KW-0456">Lyase</keyword>
<dbReference type="InterPro" id="IPR011009">
    <property type="entry name" value="Kinase-like_dom_sf"/>
</dbReference>
<keyword evidence="8" id="KW-0547">Nucleotide-binding</keyword>
<organism evidence="22 23">
    <name type="scientific">Heterodera schachtii</name>
    <name type="common">Sugarbeet cyst nematode worm</name>
    <name type="synonym">Tylenchus schachtii</name>
    <dbReference type="NCBI Taxonomy" id="97005"/>
    <lineage>
        <taxon>Eukaryota</taxon>
        <taxon>Metazoa</taxon>
        <taxon>Ecdysozoa</taxon>
        <taxon>Nematoda</taxon>
        <taxon>Chromadorea</taxon>
        <taxon>Rhabditida</taxon>
        <taxon>Tylenchina</taxon>
        <taxon>Tylenchomorpha</taxon>
        <taxon>Tylenchoidea</taxon>
        <taxon>Heteroderidae</taxon>
        <taxon>Heteroderinae</taxon>
        <taxon>Heterodera</taxon>
    </lineage>
</organism>
<dbReference type="Pfam" id="PF00211">
    <property type="entry name" value="Guanylate_cyc"/>
    <property type="match status" value="1"/>
</dbReference>
<keyword evidence="12" id="KW-0325">Glycoprotein</keyword>
<dbReference type="CDD" id="cd06352">
    <property type="entry name" value="PBP1_NPR_GC-like"/>
    <property type="match status" value="1"/>
</dbReference>
<accession>A0ABD2K2T0</accession>
<evidence type="ECO:0000256" key="10">
    <source>
        <dbReference type="ARBA" id="ARBA00023136"/>
    </source>
</evidence>
<dbReference type="EC" id="4.6.1.2" evidence="4 16"/>
<evidence type="ECO:0000256" key="3">
    <source>
        <dbReference type="ARBA" id="ARBA00004479"/>
    </source>
</evidence>
<evidence type="ECO:0000256" key="14">
    <source>
        <dbReference type="ARBA" id="ARBA00023293"/>
    </source>
</evidence>
<comment type="subcellular location">
    <subcellularLocation>
        <location evidence="2">Cell membrane</location>
    </subcellularLocation>
    <subcellularLocation>
        <location evidence="3">Membrane</location>
        <topology evidence="3">Single-pass type I membrane protein</topology>
    </subcellularLocation>
</comment>
<dbReference type="InterPro" id="IPR050401">
    <property type="entry name" value="Cyclic_nucleotide_synthase"/>
</dbReference>
<evidence type="ECO:0000256" key="5">
    <source>
        <dbReference type="ARBA" id="ARBA00022475"/>
    </source>
</evidence>
<dbReference type="Pfam" id="PF07714">
    <property type="entry name" value="PK_Tyr_Ser-Thr"/>
    <property type="match status" value="1"/>
</dbReference>
<evidence type="ECO:0000256" key="7">
    <source>
        <dbReference type="ARBA" id="ARBA00022729"/>
    </source>
</evidence>
<keyword evidence="17" id="KW-0175">Coiled coil</keyword>
<dbReference type="SUPFAM" id="SSF53822">
    <property type="entry name" value="Periplasmic binding protein-like I"/>
    <property type="match status" value="1"/>
</dbReference>
<dbReference type="InterPro" id="IPR001828">
    <property type="entry name" value="ANF_lig-bd_rcpt"/>
</dbReference>
<feature type="compositionally biased region" description="Basic and acidic residues" evidence="18">
    <location>
        <begin position="745"/>
        <end position="768"/>
    </location>
</feature>
<dbReference type="GO" id="GO:0007606">
    <property type="term" value="P:sensory perception of chemical stimulus"/>
    <property type="evidence" value="ECO:0007669"/>
    <property type="project" value="UniProtKB-ARBA"/>
</dbReference>
<evidence type="ECO:0000256" key="12">
    <source>
        <dbReference type="ARBA" id="ARBA00023180"/>
    </source>
</evidence>
<feature type="region of interest" description="Disordered" evidence="18">
    <location>
        <begin position="701"/>
        <end position="768"/>
    </location>
</feature>
<evidence type="ECO:0000259" key="20">
    <source>
        <dbReference type="PROSITE" id="PS50011"/>
    </source>
</evidence>
<dbReference type="Proteomes" id="UP001620645">
    <property type="component" value="Unassembled WGS sequence"/>
</dbReference>
<feature type="transmembrane region" description="Helical" evidence="19">
    <location>
        <begin position="20"/>
        <end position="42"/>
    </location>
</feature>
<evidence type="ECO:0000256" key="6">
    <source>
        <dbReference type="ARBA" id="ARBA00022692"/>
    </source>
</evidence>
<dbReference type="GO" id="GO:0004383">
    <property type="term" value="F:guanylate cyclase activity"/>
    <property type="evidence" value="ECO:0007669"/>
    <property type="project" value="UniProtKB-EC"/>
</dbReference>